<accession>A0A0F9K4N7</accession>
<reference evidence="2" key="1">
    <citation type="journal article" date="2015" name="Nature">
        <title>Complex archaea that bridge the gap between prokaryotes and eukaryotes.</title>
        <authorList>
            <person name="Spang A."/>
            <person name="Saw J.H."/>
            <person name="Jorgensen S.L."/>
            <person name="Zaremba-Niedzwiedzka K."/>
            <person name="Martijn J."/>
            <person name="Lind A.E."/>
            <person name="van Eijk R."/>
            <person name="Schleper C."/>
            <person name="Guy L."/>
            <person name="Ettema T.J."/>
        </authorList>
    </citation>
    <scope>NUCLEOTIDE SEQUENCE</scope>
</reference>
<feature type="domain" description="HNH endonuclease 5" evidence="1">
    <location>
        <begin position="10"/>
        <end position="62"/>
    </location>
</feature>
<proteinExistence type="predicted"/>
<dbReference type="InterPro" id="IPR029471">
    <property type="entry name" value="HNH_5"/>
</dbReference>
<dbReference type="Pfam" id="PF14279">
    <property type="entry name" value="HNH_5"/>
    <property type="match status" value="1"/>
</dbReference>
<gene>
    <name evidence="2" type="ORF">LCGC14_1448950</name>
</gene>
<dbReference type="AlphaFoldDB" id="A0A0F9K4N7"/>
<dbReference type="Gene3D" id="1.10.30.50">
    <property type="match status" value="1"/>
</dbReference>
<protein>
    <recommendedName>
        <fullName evidence="1">HNH endonuclease 5 domain-containing protein</fullName>
    </recommendedName>
</protein>
<comment type="caution">
    <text evidence="2">The sequence shown here is derived from an EMBL/GenBank/DDBJ whole genome shotgun (WGS) entry which is preliminary data.</text>
</comment>
<evidence type="ECO:0000259" key="1">
    <source>
        <dbReference type="Pfam" id="PF14279"/>
    </source>
</evidence>
<evidence type="ECO:0000313" key="2">
    <source>
        <dbReference type="EMBL" id="KKM69621.1"/>
    </source>
</evidence>
<sequence>MRIELKNESCIFCDKPLEGNNRSKEHIIPQCMGGKLWSKDLVCKDCNSKFGSEFDESLIKRFCWIMYPLSLFNDQIKLKDWVVGHNGLKYLFTKNGIRAKDPRPIYDENGNMKGMVYPSEEAFRKHLKRLKKKDPTIDIQKTIDCSEKKVREIQGQFKFIAPPIGEIDFRCCGKICYEYLHLTNEDYVPSDNRFANFILGNAQVDSYPICPWYADYEPFEKDVEKIYNIIVVEGKSKEKMVVAYFEGYECLKTFMIIDREYNGESFCNGYYQDLMENISDFFTPNTSIPINRDEAVNLINTSDVNDFHEIIIKESLHAANKARIYPFKIFLRELKETIRSMDDPRTIENLSHILEKLEYIFQKNGISAFVSPNLENVNEEYEDVALLEKINIHLAYLLQYFQKAGVNFDIIGEIVQII</sequence>
<dbReference type="EMBL" id="LAZR01009958">
    <property type="protein sequence ID" value="KKM69621.1"/>
    <property type="molecule type" value="Genomic_DNA"/>
</dbReference>
<organism evidence="2">
    <name type="scientific">marine sediment metagenome</name>
    <dbReference type="NCBI Taxonomy" id="412755"/>
    <lineage>
        <taxon>unclassified sequences</taxon>
        <taxon>metagenomes</taxon>
        <taxon>ecological metagenomes</taxon>
    </lineage>
</organism>
<name>A0A0F9K4N7_9ZZZZ</name>